<dbReference type="AlphaFoldDB" id="M9M6J8"/>
<evidence type="ECO:0000313" key="4">
    <source>
        <dbReference type="Proteomes" id="UP000011976"/>
    </source>
</evidence>
<dbReference type="InterPro" id="IPR018870">
    <property type="entry name" value="Tti2"/>
</dbReference>
<proteinExistence type="inferred from homology"/>
<dbReference type="Proteomes" id="UP000011976">
    <property type="component" value="Unassembled WGS sequence"/>
</dbReference>
<accession>M9M6J8</accession>
<organism evidence="3 4">
    <name type="scientific">Pseudozyma antarctica (strain T-34)</name>
    <name type="common">Yeast</name>
    <name type="synonym">Candida antarctica</name>
    <dbReference type="NCBI Taxonomy" id="1151754"/>
    <lineage>
        <taxon>Eukaryota</taxon>
        <taxon>Fungi</taxon>
        <taxon>Dikarya</taxon>
        <taxon>Basidiomycota</taxon>
        <taxon>Ustilaginomycotina</taxon>
        <taxon>Ustilaginomycetes</taxon>
        <taxon>Ustilaginales</taxon>
        <taxon>Ustilaginaceae</taxon>
        <taxon>Moesziomyces</taxon>
    </lineage>
</organism>
<name>M9M6J8_PSEA3</name>
<feature type="region of interest" description="Disordered" evidence="2">
    <location>
        <begin position="226"/>
        <end position="247"/>
    </location>
</feature>
<dbReference type="GO" id="GO:0110078">
    <property type="term" value="C:TTT Hsp90 cochaperone complex"/>
    <property type="evidence" value="ECO:0007669"/>
    <property type="project" value="InterPro"/>
</dbReference>
<dbReference type="EMBL" id="DF196788">
    <property type="protein sequence ID" value="GAC76425.1"/>
    <property type="molecule type" value="Genomic_DNA"/>
</dbReference>
<protein>
    <submittedName>
        <fullName evidence="3">Uncharacterized protein</fullName>
    </submittedName>
</protein>
<evidence type="ECO:0000256" key="2">
    <source>
        <dbReference type="SAM" id="MobiDB-lite"/>
    </source>
</evidence>
<reference evidence="4" key="1">
    <citation type="journal article" date="2013" name="Genome Announc.">
        <title>Genome sequence of the basidiomycetous yeast Pseudozyma antarctica T-34, a producer of the glycolipid biosurfactants mannosylerythritol lipids.</title>
        <authorList>
            <person name="Morita T."/>
            <person name="Koike H."/>
            <person name="Koyama Y."/>
            <person name="Hagiwara H."/>
            <person name="Ito E."/>
            <person name="Fukuoka T."/>
            <person name="Imura T."/>
            <person name="Machida M."/>
            <person name="Kitamoto D."/>
        </authorList>
    </citation>
    <scope>NUCLEOTIDE SEQUENCE [LARGE SCALE GENOMIC DNA]</scope>
    <source>
        <strain evidence="4">T-34</strain>
    </source>
</reference>
<dbReference type="STRING" id="1151754.M9M6J8"/>
<comment type="similarity">
    <text evidence="1">Belongs to the TTI2 family.</text>
</comment>
<dbReference type="Pfam" id="PF10521">
    <property type="entry name" value="Tti2"/>
    <property type="match status" value="1"/>
</dbReference>
<dbReference type="OrthoDB" id="6417021at2759"/>
<sequence length="695" mass="74993">MVNLPKPTVFPDSTGLASLSRQASSRPALAPAAERCLYQFGLAALPPHGPQHNKDGIDSITDQLLRISRQLCIPAVFGRGDGQAWTLSESDYPALLRWKQQQVPTLLHQLSRLLEQLVSVDLNSSSGGSKGSTQLDLVLGHVVCTLARFLPPSHISPFPDPDTTSFIEGIQEIDDGWIGRESKIEAHRILGRLGNEVLPAASLTTSAVARSLLADYIKPIVKETSKSSSASPSSVDPKTGRKKAPATGASLVSYLDRNLGQHRFSSAADDNDASNLAPHQFALSLDSVDVAADEQPALSERNEALGCVNVLVWCLDRLELETESDWNGAWPLLVPPLLTLLEHAQPRFRLRGSMLTHQLLARPSGVANASGSDTDADAVRDSLRTRRREAILGGLLVRTGIGSLLERALQVNLTYVHDATYAPALVRFSISALRRLILLTTQPIVWRDPMQSPFHAPGAVSPGPNAGPDEKMGAVDDCGKRRMEALCRLVSQGILSTWSYLPLPPSGTRLGRELVATTCTAYLTLIEDLSPAPTAQTASLGAAARFVDVSIDWIFRTWLSTVAFDHTEHVNTTVKVVRLATRLLLPGSAGAGESKDDADRQLALRKTATSNVGRNTSLILSAVAKCWISALESPLRSSSNRADWPKLEKCLTDLMQCVSLADPTIQTRWARLAALDARLADLLLLPHAASRGNSP</sequence>
<gene>
    <name evidence="3" type="ORF">PANT_22d00021</name>
</gene>
<evidence type="ECO:0000256" key="1">
    <source>
        <dbReference type="ARBA" id="ARBA00034736"/>
    </source>
</evidence>
<evidence type="ECO:0000313" key="3">
    <source>
        <dbReference type="EMBL" id="GAC76425.1"/>
    </source>
</evidence>